<organism evidence="6 7">
    <name type="scientific">Coraliomargarita sinensis</name>
    <dbReference type="NCBI Taxonomy" id="2174842"/>
    <lineage>
        <taxon>Bacteria</taxon>
        <taxon>Pseudomonadati</taxon>
        <taxon>Verrucomicrobiota</taxon>
        <taxon>Opitutia</taxon>
        <taxon>Puniceicoccales</taxon>
        <taxon>Coraliomargaritaceae</taxon>
        <taxon>Coraliomargarita</taxon>
    </lineage>
</organism>
<dbReference type="EMBL" id="QHJQ01000003">
    <property type="protein sequence ID" value="PXA04847.1"/>
    <property type="molecule type" value="Genomic_DNA"/>
</dbReference>
<dbReference type="InterPro" id="IPR017850">
    <property type="entry name" value="Alkaline_phosphatase_core_sf"/>
</dbReference>
<dbReference type="FunCoup" id="A0A317ZKZ5">
    <property type="interactions" value="54"/>
</dbReference>
<gene>
    <name evidence="6" type="ORF">DDZ13_05855</name>
</gene>
<comment type="similarity">
    <text evidence="1">Belongs to the sulfatase family.</text>
</comment>
<keyword evidence="2" id="KW-0479">Metal-binding</keyword>
<dbReference type="PANTHER" id="PTHR42693:SF53">
    <property type="entry name" value="ENDO-4-O-SULFATASE"/>
    <property type="match status" value="1"/>
</dbReference>
<evidence type="ECO:0000259" key="5">
    <source>
        <dbReference type="Pfam" id="PF00884"/>
    </source>
</evidence>
<reference evidence="6 7" key="1">
    <citation type="submission" date="2018-05" db="EMBL/GenBank/DDBJ databases">
        <title>Coraliomargarita sinensis sp. nov., isolated from a marine solar saltern.</title>
        <authorList>
            <person name="Zhou L.Y."/>
        </authorList>
    </citation>
    <scope>NUCLEOTIDE SEQUENCE [LARGE SCALE GENOMIC DNA]</scope>
    <source>
        <strain evidence="6 7">WN38</strain>
    </source>
</reference>
<dbReference type="PANTHER" id="PTHR42693">
    <property type="entry name" value="ARYLSULFATASE FAMILY MEMBER"/>
    <property type="match status" value="1"/>
</dbReference>
<dbReference type="InParanoid" id="A0A317ZKZ5"/>
<dbReference type="PROSITE" id="PS00523">
    <property type="entry name" value="SULFATASE_1"/>
    <property type="match status" value="1"/>
</dbReference>
<evidence type="ECO:0000256" key="1">
    <source>
        <dbReference type="ARBA" id="ARBA00008779"/>
    </source>
</evidence>
<keyword evidence="4" id="KW-0106">Calcium</keyword>
<evidence type="ECO:0000313" key="6">
    <source>
        <dbReference type="EMBL" id="PXA04847.1"/>
    </source>
</evidence>
<dbReference type="InterPro" id="IPR000917">
    <property type="entry name" value="Sulfatase_N"/>
</dbReference>
<name>A0A317ZKZ5_9BACT</name>
<dbReference type="GO" id="GO:0004065">
    <property type="term" value="F:arylsulfatase activity"/>
    <property type="evidence" value="ECO:0007669"/>
    <property type="project" value="TreeGrafter"/>
</dbReference>
<dbReference type="CDD" id="cd16146">
    <property type="entry name" value="ARS_like"/>
    <property type="match status" value="1"/>
</dbReference>
<sequence length="587" mass="65338">MFKIFLIVLPGTYVAAAQPPNVVVILADDQGWGDLSLSGNTNLSTPHIDSLAADGAQFDRFYVSPVCSPTRAEFLTGRYHQRGGVYGTSAGAERLDLDEETIGDTFKAAGYRTAAFGKWHNGMQYPYHPNGRGFDEFYGFCSGHWGDYFSPMLEYNGKIVKGDGFVVDDFTNRAIGFIEKSGHKPFFILLPYNTPHSPMQVPDVFWKRFKNKEISMRHRNPERENGLHLRAALAMCENIDWNVGRILDTLDELDLVENTIVMYFSDNGPNGARWNGGMRGMKGSVDEGGVRSPLLIRWPAGIKPGTEVKTLSAVIDLFPTLAEMASVPLTSKKQLDGISLAPLLSDTAGGRNLAGRLAGRKIFSAWRNHSSVRTPRYRLTQSGKRNALYDMIADPGQYRDVSAEHPELHAELSQELRDWMSAMRQDLGKETRPFLIGHPGMAWTQLPSRDAIPVGNIERSNRFPNDSFFTNWTSTGDRIVWDAEVEEAGEFEVRIYYTCDPANVGSILELSFGESTLSGQVTKAYGSDLLGAEQDRSPRMESYVQDWTPMTLGKIKLPAGPGKLTLKATEIPGNEVMDFRLLTLKRL</sequence>
<dbReference type="InterPro" id="IPR050738">
    <property type="entry name" value="Sulfatase"/>
</dbReference>
<comment type="caution">
    <text evidence="6">The sequence shown here is derived from an EMBL/GenBank/DDBJ whole genome shotgun (WGS) entry which is preliminary data.</text>
</comment>
<dbReference type="Pfam" id="PF00884">
    <property type="entry name" value="Sulfatase"/>
    <property type="match status" value="1"/>
</dbReference>
<keyword evidence="7" id="KW-1185">Reference proteome</keyword>
<keyword evidence="3" id="KW-0378">Hydrolase</keyword>
<evidence type="ECO:0000256" key="3">
    <source>
        <dbReference type="ARBA" id="ARBA00022801"/>
    </source>
</evidence>
<evidence type="ECO:0000256" key="4">
    <source>
        <dbReference type="ARBA" id="ARBA00022837"/>
    </source>
</evidence>
<dbReference type="Proteomes" id="UP000247099">
    <property type="component" value="Unassembled WGS sequence"/>
</dbReference>
<dbReference type="AlphaFoldDB" id="A0A317ZKZ5"/>
<dbReference type="SUPFAM" id="SSF53649">
    <property type="entry name" value="Alkaline phosphatase-like"/>
    <property type="match status" value="1"/>
</dbReference>
<dbReference type="OrthoDB" id="9762324at2"/>
<protein>
    <submittedName>
        <fullName evidence="6">N-acetylgalactosamine 6-sulfate sulfatase</fullName>
    </submittedName>
</protein>
<dbReference type="Gene3D" id="3.30.1120.10">
    <property type="match status" value="1"/>
</dbReference>
<dbReference type="GO" id="GO:0046872">
    <property type="term" value="F:metal ion binding"/>
    <property type="evidence" value="ECO:0007669"/>
    <property type="project" value="UniProtKB-KW"/>
</dbReference>
<dbReference type="InterPro" id="IPR024607">
    <property type="entry name" value="Sulfatase_CS"/>
</dbReference>
<feature type="domain" description="Sulfatase N-terminal" evidence="5">
    <location>
        <begin position="20"/>
        <end position="325"/>
    </location>
</feature>
<accession>A0A317ZKZ5</accession>
<proteinExistence type="inferred from homology"/>
<evidence type="ECO:0000256" key="2">
    <source>
        <dbReference type="ARBA" id="ARBA00022723"/>
    </source>
</evidence>
<dbReference type="Gene3D" id="2.60.120.260">
    <property type="entry name" value="Galactose-binding domain-like"/>
    <property type="match status" value="1"/>
</dbReference>
<dbReference type="Gene3D" id="3.40.720.10">
    <property type="entry name" value="Alkaline Phosphatase, subunit A"/>
    <property type="match status" value="1"/>
</dbReference>
<evidence type="ECO:0000313" key="7">
    <source>
        <dbReference type="Proteomes" id="UP000247099"/>
    </source>
</evidence>